<evidence type="ECO:0000256" key="3">
    <source>
        <dbReference type="ARBA" id="ARBA00022630"/>
    </source>
</evidence>
<evidence type="ECO:0000256" key="1">
    <source>
        <dbReference type="ARBA" id="ARBA00001917"/>
    </source>
</evidence>
<dbReference type="Pfam" id="PF00881">
    <property type="entry name" value="Nitroreductase"/>
    <property type="match status" value="1"/>
</dbReference>
<keyword evidence="4" id="KW-0288">FMN</keyword>
<evidence type="ECO:0000259" key="6">
    <source>
        <dbReference type="Pfam" id="PF00881"/>
    </source>
</evidence>
<feature type="domain" description="Nitroreductase" evidence="6">
    <location>
        <begin position="7"/>
        <end position="185"/>
    </location>
</feature>
<reference evidence="7 8" key="1">
    <citation type="submission" date="2020-09" db="EMBL/GenBank/DDBJ databases">
        <title>Novel species of Mucilaginibacter isolated from a glacier on the Tibetan Plateau.</title>
        <authorList>
            <person name="Liu Q."/>
            <person name="Xin Y.-H."/>
        </authorList>
    </citation>
    <scope>NUCLEOTIDE SEQUENCE [LARGE SCALE GENOMIC DNA]</scope>
    <source>
        <strain evidence="7 8">CGMCC 1.13878</strain>
    </source>
</reference>
<keyword evidence="3" id="KW-0285">Flavoprotein</keyword>
<name>A0ABR7X816_9SPHI</name>
<dbReference type="InterPro" id="IPR000415">
    <property type="entry name" value="Nitroreductase-like"/>
</dbReference>
<evidence type="ECO:0000256" key="2">
    <source>
        <dbReference type="ARBA" id="ARBA00007118"/>
    </source>
</evidence>
<sequence>MSLIEDLKWRYATKKYDPTKKVSREDIDKIVEAARLAPTSSGLQQFRVLVVSNQEIKKKLAPSSLNPEVMVDCSHVLVFAAWDRYTAERIDNIYDRITDERGLPQGRFSSYTDKIKNIYLNEPAEQNFVHTARQSYIAFAMAIAQAAELKIDSTPAEGFDSNLVDELLDLKSLGLKSVVLLYLGYRDENDWLAPMKKVRNPIEDFVIEIK</sequence>
<dbReference type="InterPro" id="IPR029479">
    <property type="entry name" value="Nitroreductase"/>
</dbReference>
<organism evidence="7 8">
    <name type="scientific">Mucilaginibacter rigui</name>
    <dbReference type="NCBI Taxonomy" id="534635"/>
    <lineage>
        <taxon>Bacteria</taxon>
        <taxon>Pseudomonadati</taxon>
        <taxon>Bacteroidota</taxon>
        <taxon>Sphingobacteriia</taxon>
        <taxon>Sphingobacteriales</taxon>
        <taxon>Sphingobacteriaceae</taxon>
        <taxon>Mucilaginibacter</taxon>
    </lineage>
</organism>
<evidence type="ECO:0000256" key="4">
    <source>
        <dbReference type="ARBA" id="ARBA00022643"/>
    </source>
</evidence>
<proteinExistence type="inferred from homology"/>
<protein>
    <submittedName>
        <fullName evidence="7">Nitroreductase family protein</fullName>
    </submittedName>
</protein>
<dbReference type="Proteomes" id="UP000618754">
    <property type="component" value="Unassembled WGS sequence"/>
</dbReference>
<dbReference type="PANTHER" id="PTHR43673:SF2">
    <property type="entry name" value="NITROREDUCTASE"/>
    <property type="match status" value="1"/>
</dbReference>
<comment type="cofactor">
    <cofactor evidence="1">
        <name>FMN</name>
        <dbReference type="ChEBI" id="CHEBI:58210"/>
    </cofactor>
</comment>
<dbReference type="Gene3D" id="3.40.109.10">
    <property type="entry name" value="NADH Oxidase"/>
    <property type="match status" value="1"/>
</dbReference>
<keyword evidence="8" id="KW-1185">Reference proteome</keyword>
<dbReference type="EMBL" id="JACWMW010000003">
    <property type="protein sequence ID" value="MBD1386724.1"/>
    <property type="molecule type" value="Genomic_DNA"/>
</dbReference>
<evidence type="ECO:0000313" key="7">
    <source>
        <dbReference type="EMBL" id="MBD1386724.1"/>
    </source>
</evidence>
<accession>A0ABR7X816</accession>
<comment type="similarity">
    <text evidence="2">Belongs to the nitroreductase family.</text>
</comment>
<dbReference type="SUPFAM" id="SSF55469">
    <property type="entry name" value="FMN-dependent nitroreductase-like"/>
    <property type="match status" value="1"/>
</dbReference>
<dbReference type="RefSeq" id="WP_191176557.1">
    <property type="nucleotide sequence ID" value="NZ_JACWMW010000003.1"/>
</dbReference>
<gene>
    <name evidence="7" type="ORF">IDJ75_15685</name>
</gene>
<comment type="caution">
    <text evidence="7">The sequence shown here is derived from an EMBL/GenBank/DDBJ whole genome shotgun (WGS) entry which is preliminary data.</text>
</comment>
<evidence type="ECO:0000256" key="5">
    <source>
        <dbReference type="ARBA" id="ARBA00023002"/>
    </source>
</evidence>
<keyword evidence="5" id="KW-0560">Oxidoreductase</keyword>
<evidence type="ECO:0000313" key="8">
    <source>
        <dbReference type="Proteomes" id="UP000618754"/>
    </source>
</evidence>
<dbReference type="PANTHER" id="PTHR43673">
    <property type="entry name" value="NAD(P)H NITROREDUCTASE YDGI-RELATED"/>
    <property type="match status" value="1"/>
</dbReference>